<evidence type="ECO:0000313" key="8">
    <source>
        <dbReference type="EMBL" id="BBA35125.1"/>
    </source>
</evidence>
<dbReference type="InterPro" id="IPR036890">
    <property type="entry name" value="HATPase_C_sf"/>
</dbReference>
<dbReference type="GO" id="GO:0005886">
    <property type="term" value="C:plasma membrane"/>
    <property type="evidence" value="ECO:0007669"/>
    <property type="project" value="UniProtKB-ARBA"/>
</dbReference>
<name>A0A250KU02_9GAMM</name>
<dbReference type="Gene3D" id="1.10.287.130">
    <property type="match status" value="1"/>
</dbReference>
<dbReference type="AlphaFoldDB" id="A0A250KU02"/>
<evidence type="ECO:0000259" key="6">
    <source>
        <dbReference type="PROSITE" id="PS50109"/>
    </source>
</evidence>
<dbReference type="InterPro" id="IPR035965">
    <property type="entry name" value="PAS-like_dom_sf"/>
</dbReference>
<feature type="domain" description="Histidine kinase" evidence="6">
    <location>
        <begin position="301"/>
        <end position="519"/>
    </location>
</feature>
<dbReference type="Pfam" id="PF02518">
    <property type="entry name" value="HATPase_c"/>
    <property type="match status" value="1"/>
</dbReference>
<evidence type="ECO:0000313" key="9">
    <source>
        <dbReference type="Proteomes" id="UP000266313"/>
    </source>
</evidence>
<evidence type="ECO:0000256" key="5">
    <source>
        <dbReference type="ARBA" id="ARBA00022777"/>
    </source>
</evidence>
<dbReference type="PANTHER" id="PTHR43547:SF2">
    <property type="entry name" value="HYBRID SIGNAL TRANSDUCTION HISTIDINE KINASE C"/>
    <property type="match status" value="1"/>
</dbReference>
<evidence type="ECO:0000259" key="7">
    <source>
        <dbReference type="PROSITE" id="PS50113"/>
    </source>
</evidence>
<dbReference type="Gene3D" id="3.30.565.10">
    <property type="entry name" value="Histidine kinase-like ATPase, C-terminal domain"/>
    <property type="match status" value="1"/>
</dbReference>
<dbReference type="InterPro" id="IPR005467">
    <property type="entry name" value="His_kinase_dom"/>
</dbReference>
<keyword evidence="9" id="KW-1185">Reference proteome</keyword>
<dbReference type="SUPFAM" id="SSF55874">
    <property type="entry name" value="ATPase domain of HSP90 chaperone/DNA topoisomerase II/histidine kinase"/>
    <property type="match status" value="1"/>
</dbReference>
<dbReference type="Pfam" id="PF00512">
    <property type="entry name" value="HisKA"/>
    <property type="match status" value="1"/>
</dbReference>
<dbReference type="InterPro" id="IPR003594">
    <property type="entry name" value="HATPase_dom"/>
</dbReference>
<dbReference type="InterPro" id="IPR003661">
    <property type="entry name" value="HisK_dim/P_dom"/>
</dbReference>
<keyword evidence="4" id="KW-0808">Transferase</keyword>
<dbReference type="SUPFAM" id="SSF55781">
    <property type="entry name" value="GAF domain-like"/>
    <property type="match status" value="1"/>
</dbReference>
<accession>A0A250KU02</accession>
<dbReference type="PROSITE" id="PS50113">
    <property type="entry name" value="PAC"/>
    <property type="match status" value="1"/>
</dbReference>
<organism evidence="8 9">
    <name type="scientific">Methylocaldum marinum</name>
    <dbReference type="NCBI Taxonomy" id="1432792"/>
    <lineage>
        <taxon>Bacteria</taxon>
        <taxon>Pseudomonadati</taxon>
        <taxon>Pseudomonadota</taxon>
        <taxon>Gammaproteobacteria</taxon>
        <taxon>Methylococcales</taxon>
        <taxon>Methylococcaceae</taxon>
        <taxon>Methylocaldum</taxon>
    </lineage>
</organism>
<dbReference type="InterPro" id="IPR003018">
    <property type="entry name" value="GAF"/>
</dbReference>
<dbReference type="EC" id="2.7.13.3" evidence="2"/>
<evidence type="ECO:0000256" key="4">
    <source>
        <dbReference type="ARBA" id="ARBA00022679"/>
    </source>
</evidence>
<dbReference type="KEGG" id="mmai:sS8_3182"/>
<protein>
    <recommendedName>
        <fullName evidence="2">histidine kinase</fullName>
        <ecNumber evidence="2">2.7.13.3</ecNumber>
    </recommendedName>
</protein>
<dbReference type="SMART" id="SM00387">
    <property type="entry name" value="HATPase_c"/>
    <property type="match status" value="1"/>
</dbReference>
<reference evidence="8 9" key="1">
    <citation type="submission" date="2016-12" db="EMBL/GenBank/DDBJ databases">
        <title>Genome sequencing of Methylocaldum marinum.</title>
        <authorList>
            <person name="Takeuchi M."/>
            <person name="Kamagata Y."/>
            <person name="Hiraoka S."/>
            <person name="Oshima K."/>
            <person name="Hattori M."/>
            <person name="Iwasaki W."/>
        </authorList>
    </citation>
    <scope>NUCLEOTIDE SEQUENCE [LARGE SCALE GENOMIC DNA]</scope>
    <source>
        <strain evidence="8 9">S8</strain>
    </source>
</reference>
<dbReference type="Pfam" id="PF13185">
    <property type="entry name" value="GAF_2"/>
    <property type="match status" value="1"/>
</dbReference>
<proteinExistence type="predicted"/>
<dbReference type="PROSITE" id="PS50109">
    <property type="entry name" value="HIS_KIN"/>
    <property type="match status" value="1"/>
</dbReference>
<dbReference type="SMART" id="SM00065">
    <property type="entry name" value="GAF"/>
    <property type="match status" value="1"/>
</dbReference>
<evidence type="ECO:0000256" key="2">
    <source>
        <dbReference type="ARBA" id="ARBA00012438"/>
    </source>
</evidence>
<dbReference type="GO" id="GO:0000155">
    <property type="term" value="F:phosphorelay sensor kinase activity"/>
    <property type="evidence" value="ECO:0007669"/>
    <property type="project" value="InterPro"/>
</dbReference>
<sequence length="541" mass="60479">MLDLYRTALDADEPTLYAAAIEAAVAVTGSEIGYFHLVNEDQETVELGTWSAATLRRCKAVYQRHYPISTAGIWADCARHRRPYIHNDYQGLSRKQGYPEGHVHLVRHLGVPVVCDDRVVLLVGVGNKTSDYDEEDLACLQAIADHAWSLIRHHRQRAALELSDQQFRDLQALVAICVWQWDPVEKKLVCDGNVRRIFGVDSSSDFPASVDALLRFIDPQDHASVLDVLNTASPDFAFDLELHGIRADRMLICLHFRGAAYPRSQGRGIILRGILQDITDRKRAEEALREADRRKDEFLAMLAHELRNPLAPIRNAVQVMRRLGTDDPKLRWTRDVIDRQVEHLARLVDDLLDVSRITRGKIELRKESLVVADILQRALEASRPLIEARRHRFSVRMPVEPIPIEGDFVRLAQVISNLLNNAAKYTDEGGQIRLSVERAGGEVAICVRDTGRGIDPAALPHVFDLFYQVDRTLDRTEGGLGIGLSLVENLVAMHGGTIQAFSAGRGLGSEFVIRLPISGVDDAGSTRPPLEMNPISPTRAE</sequence>
<comment type="catalytic activity">
    <reaction evidence="1">
        <text>ATP + protein L-histidine = ADP + protein N-phospho-L-histidine.</text>
        <dbReference type="EC" id="2.7.13.3"/>
    </reaction>
</comment>
<dbReference type="FunFam" id="3.30.565.10:FF:000006">
    <property type="entry name" value="Sensor histidine kinase WalK"/>
    <property type="match status" value="1"/>
</dbReference>
<dbReference type="Proteomes" id="UP000266313">
    <property type="component" value="Chromosome"/>
</dbReference>
<dbReference type="InterPro" id="IPR000700">
    <property type="entry name" value="PAS-assoc_C"/>
</dbReference>
<dbReference type="EMBL" id="AP017928">
    <property type="protein sequence ID" value="BBA35125.1"/>
    <property type="molecule type" value="Genomic_DNA"/>
</dbReference>
<dbReference type="CDD" id="cd00082">
    <property type="entry name" value="HisKA"/>
    <property type="match status" value="1"/>
</dbReference>
<dbReference type="SUPFAM" id="SSF55785">
    <property type="entry name" value="PYP-like sensor domain (PAS domain)"/>
    <property type="match status" value="1"/>
</dbReference>
<dbReference type="Gene3D" id="3.30.450.40">
    <property type="match status" value="1"/>
</dbReference>
<dbReference type="SMART" id="SM00388">
    <property type="entry name" value="HisKA"/>
    <property type="match status" value="1"/>
</dbReference>
<dbReference type="SUPFAM" id="SSF47384">
    <property type="entry name" value="Homodimeric domain of signal transducing histidine kinase"/>
    <property type="match status" value="1"/>
</dbReference>
<dbReference type="InterPro" id="IPR004358">
    <property type="entry name" value="Sig_transdc_His_kin-like_C"/>
</dbReference>
<dbReference type="PRINTS" id="PR00344">
    <property type="entry name" value="BCTRLSENSOR"/>
</dbReference>
<dbReference type="RefSeq" id="WP_179952373.1">
    <property type="nucleotide sequence ID" value="NZ_AP017928.1"/>
</dbReference>
<feature type="domain" description="PAC" evidence="7">
    <location>
        <begin position="238"/>
        <end position="290"/>
    </location>
</feature>
<keyword evidence="5 8" id="KW-0418">Kinase</keyword>
<keyword evidence="3" id="KW-0597">Phosphoprotein</keyword>
<dbReference type="PANTHER" id="PTHR43547">
    <property type="entry name" value="TWO-COMPONENT HISTIDINE KINASE"/>
    <property type="match status" value="1"/>
</dbReference>
<dbReference type="Gene3D" id="3.30.450.20">
    <property type="entry name" value="PAS domain"/>
    <property type="match status" value="1"/>
</dbReference>
<evidence type="ECO:0000256" key="1">
    <source>
        <dbReference type="ARBA" id="ARBA00000085"/>
    </source>
</evidence>
<dbReference type="InterPro" id="IPR036097">
    <property type="entry name" value="HisK_dim/P_sf"/>
</dbReference>
<evidence type="ECO:0000256" key="3">
    <source>
        <dbReference type="ARBA" id="ARBA00022553"/>
    </source>
</evidence>
<gene>
    <name evidence="8" type="ORF">sS8_3182</name>
</gene>
<dbReference type="InterPro" id="IPR029016">
    <property type="entry name" value="GAF-like_dom_sf"/>
</dbReference>